<dbReference type="Proteomes" id="UP000657372">
    <property type="component" value="Unassembled WGS sequence"/>
</dbReference>
<keyword evidence="3" id="KW-1185">Reference proteome</keyword>
<accession>A0ABS0EXH0</accession>
<dbReference type="InterPro" id="IPR027417">
    <property type="entry name" value="P-loop_NTPase"/>
</dbReference>
<sequence>MGFHTKFRTDIRDNCLEAVLTFEHGGNIFTTRREMSNDFHLTVEVDGNTKEFFSEGDFSTTLFQTLRLNEPVLIGTDRSPTKPYISTVLPIFYAKQDGGYLDPYKASANFVQDQHVEMIRFAFGLGPKNSYSAKKDLLKAQDELEAAQRRVVYQQKIVADLSERVDDSPTARAERDGRSSLISSQLSELKDTVDTKSAADDALRDLLNAKEEKLRIAKRQQFDLRTRIAGIDSIRGEIDGEIRTLSLNEESKRAFEFFGGDICSRSDCGLFFSSSESYAKNLMYLKDQIKDLESNSARAEVLQEELERRIDEDEAERLLILSKMNDRPQHAAIDHLVTTVQSLTKELLEIEQKRIIVESLAEERRKYIQFENERASLQDRISNLKNNSKADFEFSKLRSKVREYLIEWLDTLETLNISRDIDIDTSFKFKFGPEPLDVIGGSTRNRLILAIHAAIFQAYLEAPDRPFRFMILDTPKQNELDGQDLTNYLEKLEGICEKFGGQLVLSSTEYHHKIGEKDKEWLPLYPGEKQPMYLGKPGTMLKPADS</sequence>
<evidence type="ECO:0000313" key="2">
    <source>
        <dbReference type="EMBL" id="MBF8179545.1"/>
    </source>
</evidence>
<proteinExistence type="predicted"/>
<evidence type="ECO:0008006" key="4">
    <source>
        <dbReference type="Google" id="ProtNLM"/>
    </source>
</evidence>
<name>A0ABS0EXH0_9BURK</name>
<keyword evidence="1" id="KW-0175">Coiled coil</keyword>
<dbReference type="SUPFAM" id="SSF52540">
    <property type="entry name" value="P-loop containing nucleoside triphosphate hydrolases"/>
    <property type="match status" value="1"/>
</dbReference>
<reference evidence="2 3" key="1">
    <citation type="submission" date="2020-11" db="EMBL/GenBank/DDBJ databases">
        <title>WGS of Herminiimonas contaminans strain Marseille-Q4544 isolated from planarians Schmidtea mediterranea.</title>
        <authorList>
            <person name="Kangale L."/>
        </authorList>
    </citation>
    <scope>NUCLEOTIDE SEQUENCE [LARGE SCALE GENOMIC DNA]</scope>
    <source>
        <strain evidence="2 3">Marseille-Q4544</strain>
    </source>
</reference>
<protein>
    <recommendedName>
        <fullName evidence="4">Rad50/SbcC-type AAA domain-containing protein</fullName>
    </recommendedName>
</protein>
<gene>
    <name evidence="2" type="ORF">IXC47_17815</name>
</gene>
<feature type="coiled-coil region" evidence="1">
    <location>
        <begin position="275"/>
        <end position="387"/>
    </location>
</feature>
<organism evidence="2 3">
    <name type="scientific">Herminiimonas contaminans</name>
    <dbReference type="NCBI Taxonomy" id="1111140"/>
    <lineage>
        <taxon>Bacteria</taxon>
        <taxon>Pseudomonadati</taxon>
        <taxon>Pseudomonadota</taxon>
        <taxon>Betaproteobacteria</taxon>
        <taxon>Burkholderiales</taxon>
        <taxon>Oxalobacteraceae</taxon>
        <taxon>Herminiimonas</taxon>
    </lineage>
</organism>
<comment type="caution">
    <text evidence="2">The sequence shown here is derived from an EMBL/GenBank/DDBJ whole genome shotgun (WGS) entry which is preliminary data.</text>
</comment>
<evidence type="ECO:0000256" key="1">
    <source>
        <dbReference type="SAM" id="Coils"/>
    </source>
</evidence>
<evidence type="ECO:0000313" key="3">
    <source>
        <dbReference type="Proteomes" id="UP000657372"/>
    </source>
</evidence>
<dbReference type="EMBL" id="JADOEL010000021">
    <property type="protein sequence ID" value="MBF8179545.1"/>
    <property type="molecule type" value="Genomic_DNA"/>
</dbReference>